<gene>
    <name evidence="6" type="ORF">AYO28_25890</name>
</gene>
<dbReference type="GO" id="GO:0016491">
    <property type="term" value="F:oxidoreductase activity"/>
    <property type="evidence" value="ECO:0007669"/>
    <property type="project" value="UniProtKB-KW"/>
</dbReference>
<dbReference type="RefSeq" id="WP_064304380.1">
    <property type="nucleotide sequence ID" value="NZ_LUCV01000044.1"/>
</dbReference>
<sequence length="693" mass="76144">MTGLHRHRHLALSALALMCAAATAQAAQERAFNNPPSLEQAAPTLEAARGTLLMSAEQPVNAAPQPHAGRERLLDLVIQYTHNTIYNPGTRTYVPVYLRSYTGTDVDPQVPFVAPTIDVTPGDTVRINLDNRLPPDETCTATDPAKMNNPHCFNGTNLHSHGLWVSPAGNSDNVLLKINPEQKFQYEYNIPSDHPAGTFWYHPHLHGSTALQVGSGMAGALVIRGDRLPKADKSGAIVRNGDIDTLLKPIKGQEFPERLLVMQQIPYACVGDKGEGPVKKKKIVEKGQEIEVVDWSCKEGEIGVVKSYDQFSPKEWQRSGRYTSINGLVQPVFTARTGEVQRWRLVHAGIRDTITLKIVKLKDNKQLSTLETPQSDAIDAAKAFIDQSCTGETVPYEVIAADGLTYAKAQGKETVTLQPGYRHDLLVSFPSDGGYCLIDESSPQAGSVSQENNTPQLLGYVKVEGKAVTDGKEHIKNTLIAAAQKNMPEGAVRSKVVADLKDGLQLNSFVPHRTVEQSELQPEVQKLVFNIFQNKEKVTQFAIGETAETAKAYQPGVVDRELKLGNAQQWQLQSALAGHPFHIHVNPFQIEKIIGPDGKTDLSEPGAVDVDGDTQYAGLKGVWKDTLFVKPGVKNKADPNKLDYYTVYVNTRYERYIGEFVLHCHILDHEDQGMMQNVRISLDGKSGDAHSGH</sequence>
<accession>A0A177SC32</accession>
<dbReference type="GO" id="GO:0005507">
    <property type="term" value="F:copper ion binding"/>
    <property type="evidence" value="ECO:0007669"/>
    <property type="project" value="InterPro"/>
</dbReference>
<dbReference type="Proteomes" id="UP000077752">
    <property type="component" value="Unassembled WGS sequence"/>
</dbReference>
<dbReference type="PROSITE" id="PS00080">
    <property type="entry name" value="MULTICOPPER_OXIDASE2"/>
    <property type="match status" value="1"/>
</dbReference>
<evidence type="ECO:0000313" key="7">
    <source>
        <dbReference type="Proteomes" id="UP000077752"/>
    </source>
</evidence>
<organism evidence="6 7">
    <name type="scientific">Pseudomonas putida</name>
    <name type="common">Arthrobacter siderocapsulatus</name>
    <dbReference type="NCBI Taxonomy" id="303"/>
    <lineage>
        <taxon>Bacteria</taxon>
        <taxon>Pseudomonadati</taxon>
        <taxon>Pseudomonadota</taxon>
        <taxon>Gammaproteobacteria</taxon>
        <taxon>Pseudomonadales</taxon>
        <taxon>Pseudomonadaceae</taxon>
        <taxon>Pseudomonas</taxon>
    </lineage>
</organism>
<evidence type="ECO:0000259" key="4">
    <source>
        <dbReference type="Pfam" id="PF07731"/>
    </source>
</evidence>
<dbReference type="EMBL" id="LUCV01000044">
    <property type="protein sequence ID" value="OAI86016.1"/>
    <property type="molecule type" value="Genomic_DNA"/>
</dbReference>
<dbReference type="InterPro" id="IPR045087">
    <property type="entry name" value="Cu-oxidase_fam"/>
</dbReference>
<keyword evidence="2" id="KW-0560">Oxidoreductase</keyword>
<dbReference type="CDD" id="cd13900">
    <property type="entry name" value="CuRO_3_Tth-MCO_like"/>
    <property type="match status" value="1"/>
</dbReference>
<evidence type="ECO:0000256" key="1">
    <source>
        <dbReference type="ARBA" id="ARBA00022723"/>
    </source>
</evidence>
<reference evidence="6 7" key="1">
    <citation type="submission" date="2016-03" db="EMBL/GenBank/DDBJ databases">
        <title>Draft Genome Assembly of Pseudomonas putida strain CBF10-2.</title>
        <authorList>
            <person name="Iyer R.S."/>
            <person name="Damania A."/>
        </authorList>
    </citation>
    <scope>NUCLEOTIDE SEQUENCE [LARGE SCALE GENOMIC DNA]</scope>
    <source>
        <strain evidence="6 7">CBF10-2</strain>
    </source>
</reference>
<evidence type="ECO:0000313" key="6">
    <source>
        <dbReference type="EMBL" id="OAI86016.1"/>
    </source>
</evidence>
<feature type="signal peptide" evidence="3">
    <location>
        <begin position="1"/>
        <end position="26"/>
    </location>
</feature>
<dbReference type="InterPro" id="IPR002355">
    <property type="entry name" value="Cu_oxidase_Cu_BS"/>
</dbReference>
<dbReference type="SUPFAM" id="SSF49503">
    <property type="entry name" value="Cupredoxins"/>
    <property type="match status" value="2"/>
</dbReference>
<protein>
    <submittedName>
        <fullName evidence="6">L-ascorbate oxidase</fullName>
    </submittedName>
</protein>
<proteinExistence type="predicted"/>
<dbReference type="Pfam" id="PF07732">
    <property type="entry name" value="Cu-oxidase_3"/>
    <property type="match status" value="1"/>
</dbReference>
<feature type="chain" id="PRO_5008073407" evidence="3">
    <location>
        <begin position="27"/>
        <end position="693"/>
    </location>
</feature>
<dbReference type="Gene3D" id="2.60.40.420">
    <property type="entry name" value="Cupredoxins - blue copper proteins"/>
    <property type="match status" value="3"/>
</dbReference>
<dbReference type="InterPro" id="IPR008972">
    <property type="entry name" value="Cupredoxin"/>
</dbReference>
<evidence type="ECO:0000256" key="2">
    <source>
        <dbReference type="ARBA" id="ARBA00023002"/>
    </source>
</evidence>
<keyword evidence="3" id="KW-0732">Signal</keyword>
<feature type="domain" description="Plastocyanin-like" evidence="5">
    <location>
        <begin position="153"/>
        <end position="225"/>
    </location>
</feature>
<dbReference type="InterPro" id="IPR011706">
    <property type="entry name" value="Cu-oxidase_C"/>
</dbReference>
<comment type="caution">
    <text evidence="6">The sequence shown here is derived from an EMBL/GenBank/DDBJ whole genome shotgun (WGS) entry which is preliminary data.</text>
</comment>
<dbReference type="PANTHER" id="PTHR11709">
    <property type="entry name" value="MULTI-COPPER OXIDASE"/>
    <property type="match status" value="1"/>
</dbReference>
<evidence type="ECO:0000259" key="5">
    <source>
        <dbReference type="Pfam" id="PF07732"/>
    </source>
</evidence>
<dbReference type="InterPro" id="IPR033138">
    <property type="entry name" value="Cu_oxidase_CS"/>
</dbReference>
<dbReference type="CDD" id="cd13853">
    <property type="entry name" value="CuRO_1_Tth-MCO_like"/>
    <property type="match status" value="1"/>
</dbReference>
<dbReference type="PANTHER" id="PTHR11709:SF518">
    <property type="entry name" value="MULTICOPPER OXIDASE"/>
    <property type="match status" value="1"/>
</dbReference>
<evidence type="ECO:0000256" key="3">
    <source>
        <dbReference type="SAM" id="SignalP"/>
    </source>
</evidence>
<dbReference type="PROSITE" id="PS00079">
    <property type="entry name" value="MULTICOPPER_OXIDASE1"/>
    <property type="match status" value="1"/>
</dbReference>
<keyword evidence="1" id="KW-0479">Metal-binding</keyword>
<dbReference type="AlphaFoldDB" id="A0A177SC32"/>
<dbReference type="Pfam" id="PF07731">
    <property type="entry name" value="Cu-oxidase_2"/>
    <property type="match status" value="1"/>
</dbReference>
<dbReference type="InterPro" id="IPR011707">
    <property type="entry name" value="Cu-oxidase-like_N"/>
</dbReference>
<feature type="domain" description="Plastocyanin-like" evidence="4">
    <location>
        <begin position="536"/>
        <end position="679"/>
    </location>
</feature>
<name>A0A177SC32_PSEPU</name>